<dbReference type="AlphaFoldDB" id="A0A445HQG9"/>
<evidence type="ECO:0000313" key="3">
    <source>
        <dbReference type="Proteomes" id="UP000289340"/>
    </source>
</evidence>
<evidence type="ECO:0000259" key="1">
    <source>
        <dbReference type="Pfam" id="PF25874"/>
    </source>
</evidence>
<reference evidence="2 3" key="1">
    <citation type="submission" date="2018-09" db="EMBL/GenBank/DDBJ databases">
        <title>A high-quality reference genome of wild soybean provides a powerful tool to mine soybean genomes.</title>
        <authorList>
            <person name="Xie M."/>
            <person name="Chung C.Y.L."/>
            <person name="Li M.-W."/>
            <person name="Wong F.-L."/>
            <person name="Chan T.-F."/>
            <person name="Lam H.-M."/>
        </authorList>
    </citation>
    <scope>NUCLEOTIDE SEQUENCE [LARGE SCALE GENOMIC DNA]</scope>
    <source>
        <strain evidence="3">cv. W05</strain>
        <tissue evidence="2">Hypocotyl of etiolated seedlings</tissue>
    </source>
</reference>
<dbReference type="GO" id="GO:0051177">
    <property type="term" value="P:meiotic sister chromatid cohesion"/>
    <property type="evidence" value="ECO:0007669"/>
    <property type="project" value="InterPro"/>
</dbReference>
<comment type="caution">
    <text evidence="2">The sequence shown here is derived from an EMBL/GenBank/DDBJ whole genome shotgun (WGS) entry which is preliminary data.</text>
</comment>
<dbReference type="Proteomes" id="UP000289340">
    <property type="component" value="Chromosome 12"/>
</dbReference>
<protein>
    <submittedName>
        <fullName evidence="2">Protein DYAD</fullName>
    </submittedName>
</protein>
<proteinExistence type="predicted"/>
<dbReference type="PANTHER" id="PTHR46740">
    <property type="entry name" value="PROTEIN DYAD"/>
    <property type="match status" value="1"/>
</dbReference>
<sequence>MVTRTSDTGLLDHLLKHIDGKVAPGGTERFCRCFNTNGIMEYWLESANLDEICQETGVQDPYIVELKLLKTKMA</sequence>
<evidence type="ECO:0000313" key="2">
    <source>
        <dbReference type="EMBL" id="RZB75874.1"/>
    </source>
</evidence>
<dbReference type="GO" id="GO:0007131">
    <property type="term" value="P:reciprocal meiotic recombination"/>
    <property type="evidence" value="ECO:0007669"/>
    <property type="project" value="InterPro"/>
</dbReference>
<dbReference type="InterPro" id="IPR059080">
    <property type="entry name" value="WHD_PTC1"/>
</dbReference>
<keyword evidence="3" id="KW-1185">Reference proteome</keyword>
<accession>A0A445HQG9</accession>
<gene>
    <name evidence="2" type="ORF">D0Y65_034395</name>
</gene>
<feature type="domain" description="PTC1-like winged helix-turn-helix" evidence="1">
    <location>
        <begin position="6"/>
        <end position="46"/>
    </location>
</feature>
<dbReference type="EMBL" id="QZWG01000012">
    <property type="protein sequence ID" value="RZB75874.1"/>
    <property type="molecule type" value="Genomic_DNA"/>
</dbReference>
<name>A0A445HQG9_GLYSO</name>
<dbReference type="InterPro" id="IPR044221">
    <property type="entry name" value="DYAD/AMEIOTIC1"/>
</dbReference>
<dbReference type="PANTHER" id="PTHR46740:SF1">
    <property type="entry name" value="DYAD PROTEIN"/>
    <property type="match status" value="1"/>
</dbReference>
<dbReference type="Pfam" id="PF25874">
    <property type="entry name" value="WHD_plant_repro"/>
    <property type="match status" value="1"/>
</dbReference>
<organism evidence="2 3">
    <name type="scientific">Glycine soja</name>
    <name type="common">Wild soybean</name>
    <dbReference type="NCBI Taxonomy" id="3848"/>
    <lineage>
        <taxon>Eukaryota</taxon>
        <taxon>Viridiplantae</taxon>
        <taxon>Streptophyta</taxon>
        <taxon>Embryophyta</taxon>
        <taxon>Tracheophyta</taxon>
        <taxon>Spermatophyta</taxon>
        <taxon>Magnoliopsida</taxon>
        <taxon>eudicotyledons</taxon>
        <taxon>Gunneridae</taxon>
        <taxon>Pentapetalae</taxon>
        <taxon>rosids</taxon>
        <taxon>fabids</taxon>
        <taxon>Fabales</taxon>
        <taxon>Fabaceae</taxon>
        <taxon>Papilionoideae</taxon>
        <taxon>50 kb inversion clade</taxon>
        <taxon>NPAAA clade</taxon>
        <taxon>indigoferoid/millettioid clade</taxon>
        <taxon>Phaseoleae</taxon>
        <taxon>Glycine</taxon>
        <taxon>Glycine subgen. Soja</taxon>
    </lineage>
</organism>